<evidence type="ECO:0008006" key="3">
    <source>
        <dbReference type="Google" id="ProtNLM"/>
    </source>
</evidence>
<name>A0A9Q1H3B1_HOLLE</name>
<accession>A0A9Q1H3B1</accession>
<gene>
    <name evidence="1" type="ORF">HOLleu_25199</name>
</gene>
<dbReference type="EMBL" id="JAIZAY010000012">
    <property type="protein sequence ID" value="KAJ8031859.1"/>
    <property type="molecule type" value="Genomic_DNA"/>
</dbReference>
<dbReference type="Proteomes" id="UP001152320">
    <property type="component" value="Chromosome 12"/>
</dbReference>
<sequence>MLLRCKLPDPNPKLIRNIPCGKSRCQVCNYMNRRESLFVKGKTLHPGNFKCDSVNVIYLFTCDLCPSTFYIGQTDKAFRLRFSNHKSRINLNRPGFPVAKHFNSPGHNLSNLNFAII</sequence>
<organism evidence="1 2">
    <name type="scientific">Holothuria leucospilota</name>
    <name type="common">Black long sea cucumber</name>
    <name type="synonym">Mertensiothuria leucospilota</name>
    <dbReference type="NCBI Taxonomy" id="206669"/>
    <lineage>
        <taxon>Eukaryota</taxon>
        <taxon>Metazoa</taxon>
        <taxon>Echinodermata</taxon>
        <taxon>Eleutherozoa</taxon>
        <taxon>Echinozoa</taxon>
        <taxon>Holothuroidea</taxon>
        <taxon>Aspidochirotacea</taxon>
        <taxon>Aspidochirotida</taxon>
        <taxon>Holothuriidae</taxon>
        <taxon>Holothuria</taxon>
    </lineage>
</organism>
<keyword evidence="2" id="KW-1185">Reference proteome</keyword>
<proteinExistence type="predicted"/>
<evidence type="ECO:0000313" key="2">
    <source>
        <dbReference type="Proteomes" id="UP001152320"/>
    </source>
</evidence>
<protein>
    <recommendedName>
        <fullName evidence="3">GIY-YIG domain-containing protein</fullName>
    </recommendedName>
</protein>
<dbReference type="AlphaFoldDB" id="A0A9Q1H3B1"/>
<reference evidence="1" key="1">
    <citation type="submission" date="2021-10" db="EMBL/GenBank/DDBJ databases">
        <title>Tropical sea cucumber genome reveals ecological adaptation and Cuvierian tubules defense mechanism.</title>
        <authorList>
            <person name="Chen T."/>
        </authorList>
    </citation>
    <scope>NUCLEOTIDE SEQUENCE</scope>
    <source>
        <strain evidence="1">Nanhai2018</strain>
        <tissue evidence="1">Muscle</tissue>
    </source>
</reference>
<evidence type="ECO:0000313" key="1">
    <source>
        <dbReference type="EMBL" id="KAJ8031859.1"/>
    </source>
</evidence>
<comment type="caution">
    <text evidence="1">The sequence shown here is derived from an EMBL/GenBank/DDBJ whole genome shotgun (WGS) entry which is preliminary data.</text>
</comment>